<evidence type="ECO:0000256" key="2">
    <source>
        <dbReference type="SAM" id="SignalP"/>
    </source>
</evidence>
<dbReference type="InterPro" id="IPR056229">
    <property type="entry name" value="Ig_TMM62"/>
</dbReference>
<feature type="transmembrane region" description="Helical" evidence="1">
    <location>
        <begin position="683"/>
        <end position="700"/>
    </location>
</feature>
<dbReference type="Gene3D" id="3.60.21.10">
    <property type="match status" value="1"/>
</dbReference>
<dbReference type="KEGG" id="qsa:O6P43_014930"/>
<feature type="domain" description="Calcineurin-like phosphoesterase" evidence="3">
    <location>
        <begin position="52"/>
        <end position="268"/>
    </location>
</feature>
<dbReference type="AlphaFoldDB" id="A0AAD7LW93"/>
<keyword evidence="7" id="KW-1185">Reference proteome</keyword>
<gene>
    <name evidence="6" type="ORF">O6P43_014930</name>
</gene>
<evidence type="ECO:0000259" key="5">
    <source>
        <dbReference type="Pfam" id="PF24394"/>
    </source>
</evidence>
<evidence type="ECO:0000313" key="6">
    <source>
        <dbReference type="EMBL" id="KAJ7965252.1"/>
    </source>
</evidence>
<dbReference type="InterPro" id="IPR056230">
    <property type="entry name" value="TMEM62_C"/>
</dbReference>
<dbReference type="Pfam" id="PF24394">
    <property type="entry name" value="TMEM62_C"/>
    <property type="match status" value="1"/>
</dbReference>
<evidence type="ECO:0000256" key="1">
    <source>
        <dbReference type="SAM" id="Phobius"/>
    </source>
</evidence>
<feature type="transmembrane region" description="Helical" evidence="1">
    <location>
        <begin position="715"/>
        <end position="734"/>
    </location>
</feature>
<evidence type="ECO:0000259" key="3">
    <source>
        <dbReference type="Pfam" id="PF00149"/>
    </source>
</evidence>
<dbReference type="Proteomes" id="UP001163823">
    <property type="component" value="Chromosome 6"/>
</dbReference>
<feature type="signal peptide" evidence="2">
    <location>
        <begin position="1"/>
        <end position="18"/>
    </location>
</feature>
<dbReference type="InterPro" id="IPR004843">
    <property type="entry name" value="Calcineurin-like_PHP"/>
</dbReference>
<dbReference type="GO" id="GO:0016787">
    <property type="term" value="F:hydrolase activity"/>
    <property type="evidence" value="ECO:0007669"/>
    <property type="project" value="InterPro"/>
</dbReference>
<proteinExistence type="predicted"/>
<name>A0AAD7LW93_QUISA</name>
<dbReference type="PANTHER" id="PTHR14795:SF0">
    <property type="entry name" value="TRANSMEMBRANE PROTEIN 62"/>
    <property type="match status" value="1"/>
</dbReference>
<keyword evidence="1" id="KW-0472">Membrane</keyword>
<feature type="transmembrane region" description="Helical" evidence="1">
    <location>
        <begin position="557"/>
        <end position="575"/>
    </location>
</feature>
<keyword evidence="1" id="KW-0812">Transmembrane</keyword>
<dbReference type="EMBL" id="JARAOO010000006">
    <property type="protein sequence ID" value="KAJ7965252.1"/>
    <property type="molecule type" value="Genomic_DNA"/>
</dbReference>
<dbReference type="SUPFAM" id="SSF56300">
    <property type="entry name" value="Metallo-dependent phosphatases"/>
    <property type="match status" value="1"/>
</dbReference>
<comment type="caution">
    <text evidence="6">The sequence shown here is derived from an EMBL/GenBank/DDBJ whole genome shotgun (WGS) entry which is preliminary data.</text>
</comment>
<feature type="transmembrane region" description="Helical" evidence="1">
    <location>
        <begin position="612"/>
        <end position="636"/>
    </location>
</feature>
<dbReference type="PANTHER" id="PTHR14795">
    <property type="entry name" value="HELICASE RELATED"/>
    <property type="match status" value="1"/>
</dbReference>
<organism evidence="6 7">
    <name type="scientific">Quillaja saponaria</name>
    <name type="common">Soap bark tree</name>
    <dbReference type="NCBI Taxonomy" id="32244"/>
    <lineage>
        <taxon>Eukaryota</taxon>
        <taxon>Viridiplantae</taxon>
        <taxon>Streptophyta</taxon>
        <taxon>Embryophyta</taxon>
        <taxon>Tracheophyta</taxon>
        <taxon>Spermatophyta</taxon>
        <taxon>Magnoliopsida</taxon>
        <taxon>eudicotyledons</taxon>
        <taxon>Gunneridae</taxon>
        <taxon>Pentapetalae</taxon>
        <taxon>rosids</taxon>
        <taxon>fabids</taxon>
        <taxon>Fabales</taxon>
        <taxon>Quillajaceae</taxon>
        <taxon>Quillaja</taxon>
    </lineage>
</organism>
<sequence>MNILTLIFVLSFIISSSATTTAEEGNKFRSQPNWNHRSVIDAKGGADSVVWVVQLSDLHFSIHHPDRAIDFNKFVGPALSMINPSLVLITGDLTDGKSKDLLTMKQNEDEWVEYQNVMEDVIKRSGLNKSIFFDLRGNHDNFGVPVVGGSFDFFSRYSVNGQLGRSGSVNSVTIETGERKHLFVGFDSTMLVGLRGPTNLFGHPTDQLLTELDMELSQWNSQSAKPVTKISFGHFPLSFTALTESGKTLEDFFLKHSLSTYLCGHLHTKFGKNLKRHHQLSHRFASLNKFFQLNIHQISSKSTVNCSFEAPPTKEFWEWEMGDWRKSRVMRVVAIDRGHVSYVDIDFKLGTKKTIILPTFPLDSRFMLTSSSHRTYECQKMVPSSYETVRALVFSVSPIVSVMARIYDSKPGNLNLVVEAHMTRHVDETSRGDLYVAPWNYQAFEDPSPDRFLLQIETTDIMGRSTLTELRPFSINGLSVKLSWSWKEFFVMGCQWAALYYPILWSALFVMFSFLLLPKALLIFPKKLYTYKNFIANKGFNNGILWVLQELCRVPTVWFSLLGYLFYLTLFPWFIGKVFTDGMNWGYVTYMGWVVKTSDGKGKHEYIGSPDVMVVVLPHLVFVVLPAILVSGALAAERGVCREYILSVSGKKDDLDQNFDRGSLYQYDNRISRQSYSHIRKRWIRKILYVVCLAVCWRHFMNCRALMKAYEINPLLHFLGYGLSIPLLLVYAIYKTGSMP</sequence>
<dbReference type="Pfam" id="PF00149">
    <property type="entry name" value="Metallophos"/>
    <property type="match status" value="1"/>
</dbReference>
<feature type="domain" description="TMEM62 C-terminal" evidence="5">
    <location>
        <begin position="501"/>
        <end position="718"/>
    </location>
</feature>
<feature type="chain" id="PRO_5041948689" evidence="2">
    <location>
        <begin position="19"/>
        <end position="740"/>
    </location>
</feature>
<evidence type="ECO:0000259" key="4">
    <source>
        <dbReference type="Pfam" id="PF24384"/>
    </source>
</evidence>
<feature type="domain" description="TMEM62 Ig-like" evidence="4">
    <location>
        <begin position="351"/>
        <end position="478"/>
    </location>
</feature>
<dbReference type="InterPro" id="IPR029052">
    <property type="entry name" value="Metallo-depent_PP-like"/>
</dbReference>
<dbReference type="Pfam" id="PF24384">
    <property type="entry name" value="Ig_TMM62"/>
    <property type="match status" value="1"/>
</dbReference>
<keyword evidence="1" id="KW-1133">Transmembrane helix</keyword>
<reference evidence="6" key="1">
    <citation type="journal article" date="2023" name="Science">
        <title>Elucidation of the pathway for biosynthesis of saponin adjuvants from the soapbark tree.</title>
        <authorList>
            <person name="Reed J."/>
            <person name="Orme A."/>
            <person name="El-Demerdash A."/>
            <person name="Owen C."/>
            <person name="Martin L.B.B."/>
            <person name="Misra R.C."/>
            <person name="Kikuchi S."/>
            <person name="Rejzek M."/>
            <person name="Martin A.C."/>
            <person name="Harkess A."/>
            <person name="Leebens-Mack J."/>
            <person name="Louveau T."/>
            <person name="Stephenson M.J."/>
            <person name="Osbourn A."/>
        </authorList>
    </citation>
    <scope>NUCLEOTIDE SEQUENCE</scope>
    <source>
        <strain evidence="6">S10</strain>
    </source>
</reference>
<feature type="transmembrane region" description="Helical" evidence="1">
    <location>
        <begin position="499"/>
        <end position="517"/>
    </location>
</feature>
<keyword evidence="2" id="KW-0732">Signal</keyword>
<protein>
    <submittedName>
        <fullName evidence="6">Metallophosphoesterase domain-containing protein</fullName>
    </submittedName>
</protein>
<accession>A0AAD7LW93</accession>
<evidence type="ECO:0000313" key="7">
    <source>
        <dbReference type="Proteomes" id="UP001163823"/>
    </source>
</evidence>